<dbReference type="EMBL" id="VSFG01000003">
    <property type="protein sequence ID" value="TYB45536.1"/>
    <property type="molecule type" value="Genomic_DNA"/>
</dbReference>
<evidence type="ECO:0000313" key="1">
    <source>
        <dbReference type="EMBL" id="TYB45536.1"/>
    </source>
</evidence>
<name>A0A5D0NM13_9ACTN</name>
<comment type="caution">
    <text evidence="1">The sequence shown here is derived from an EMBL/GenBank/DDBJ whole genome shotgun (WGS) entry which is preliminary data.</text>
</comment>
<dbReference type="AlphaFoldDB" id="A0A5D0NM13"/>
<evidence type="ECO:0000313" key="2">
    <source>
        <dbReference type="Proteomes" id="UP000323380"/>
    </source>
</evidence>
<reference evidence="1 2" key="1">
    <citation type="submission" date="2019-08" db="EMBL/GenBank/DDBJ databases">
        <title>Actinomadura sp. nov. CYP1-5 isolated from mountain soil.</title>
        <authorList>
            <person name="Songsumanus A."/>
            <person name="Kuncharoen N."/>
            <person name="Kudo T."/>
            <person name="Yuki M."/>
            <person name="Igarashi Y."/>
            <person name="Tanasupawat S."/>
        </authorList>
    </citation>
    <scope>NUCLEOTIDE SEQUENCE [LARGE SCALE GENOMIC DNA]</scope>
    <source>
        <strain evidence="1 2">JCM 14158</strain>
    </source>
</reference>
<dbReference type="RefSeq" id="WP_169809335.1">
    <property type="nucleotide sequence ID" value="NZ_VSFG01000003.1"/>
</dbReference>
<gene>
    <name evidence="1" type="ORF">FXF69_19085</name>
</gene>
<organism evidence="1 2">
    <name type="scientific">Actinomadura chibensis</name>
    <dbReference type="NCBI Taxonomy" id="392828"/>
    <lineage>
        <taxon>Bacteria</taxon>
        <taxon>Bacillati</taxon>
        <taxon>Actinomycetota</taxon>
        <taxon>Actinomycetes</taxon>
        <taxon>Streptosporangiales</taxon>
        <taxon>Thermomonosporaceae</taxon>
        <taxon>Actinomadura</taxon>
    </lineage>
</organism>
<keyword evidence="2" id="KW-1185">Reference proteome</keyword>
<proteinExistence type="predicted"/>
<sequence length="124" mass="13666">MIFKAHRFNRLRGSVSTPLPIIQDVRPWRTGLAVGTEVITPIAVQNYVTWSRSELIRAVDDARRLIGPTQLAQIASVGDALGGWEVNQTAETLNKAARLVFDITGARPTALELISLLNFCPSQR</sequence>
<accession>A0A5D0NM13</accession>
<protein>
    <submittedName>
        <fullName evidence="1">Uncharacterized protein</fullName>
    </submittedName>
</protein>
<dbReference type="Proteomes" id="UP000323380">
    <property type="component" value="Unassembled WGS sequence"/>
</dbReference>